<evidence type="ECO:0000256" key="1">
    <source>
        <dbReference type="SAM" id="MobiDB-lite"/>
    </source>
</evidence>
<protein>
    <submittedName>
        <fullName evidence="2">SWIM-type domain-containing protein</fullName>
    </submittedName>
</protein>
<feature type="region of interest" description="Disordered" evidence="1">
    <location>
        <begin position="51"/>
        <end position="72"/>
    </location>
</feature>
<evidence type="ECO:0000313" key="2">
    <source>
        <dbReference type="EnsemblMetazoa" id="ACON008699-PA"/>
    </source>
</evidence>
<keyword evidence="3" id="KW-1185">Reference proteome</keyword>
<evidence type="ECO:0000313" key="3">
    <source>
        <dbReference type="Proteomes" id="UP001105220"/>
    </source>
</evidence>
<reference evidence="2" key="2">
    <citation type="submission" date="2020-05" db="UniProtKB">
        <authorList>
            <consortium name="EnsemblMetazoa"/>
        </authorList>
    </citation>
    <scope>IDENTIFICATION</scope>
    <source>
        <strain evidence="2">Ngousso</strain>
    </source>
</reference>
<sequence>MQANKRRGRRRKCVCVSCVFTKKKSIVRAFCLCVYTEENCECSHIDAHTHTERPKRHTHTRQTSSSRRQHHPTLKQALKSVFPQIAIIKQENARVCIVVCERMLRMRPCVCVCVCL</sequence>
<dbReference type="AlphaFoldDB" id="A0A6E8VXK1"/>
<dbReference type="Proteomes" id="UP001105220">
    <property type="component" value="Unplaced"/>
</dbReference>
<organism evidence="2 3">
    <name type="scientific">Anopheles coluzzii</name>
    <name type="common">African malaria mosquito</name>
    <dbReference type="NCBI Taxonomy" id="1518534"/>
    <lineage>
        <taxon>Eukaryota</taxon>
        <taxon>Metazoa</taxon>
        <taxon>Ecdysozoa</taxon>
        <taxon>Arthropoda</taxon>
        <taxon>Hexapoda</taxon>
        <taxon>Insecta</taxon>
        <taxon>Pterygota</taxon>
        <taxon>Neoptera</taxon>
        <taxon>Endopterygota</taxon>
        <taxon>Diptera</taxon>
        <taxon>Nematocera</taxon>
        <taxon>Culicoidea</taxon>
        <taxon>Culicidae</taxon>
        <taxon>Anophelinae</taxon>
        <taxon>Anopheles</taxon>
    </lineage>
</organism>
<name>A0A6E8VXK1_ANOCL</name>
<proteinExistence type="predicted"/>
<dbReference type="EnsemblMetazoa" id="ACON008699-RA">
    <property type="protein sequence ID" value="ACON008699-PA"/>
    <property type="gene ID" value="ACON008699"/>
</dbReference>
<accession>A0A6E8VXK1</accession>
<reference key="1">
    <citation type="journal article" date="2019" name="Genes (Basel)">
        <title>A High-Quality De novo Genome Assembly from a Single Mosquito Using PacBio Sequencing.</title>
        <authorList>
            <person name="Kingan S.B."/>
            <person name="Heaton H."/>
            <person name="Cudini J."/>
            <person name="Lambert C.C."/>
            <person name="Baybayan P."/>
            <person name="Galvin B.D."/>
            <person name="Durbin R."/>
            <person name="Korlach J."/>
            <person name="Lawniczak M.K.N."/>
        </authorList>
    </citation>
    <scope>NUCLEOTIDE SEQUENCE [LARGE SCALE GENOMIC DNA]</scope>
    <source>
        <strain>Mali-NIH</strain>
    </source>
</reference>
<dbReference type="VEuPathDB" id="VectorBase:ACON008699"/>